<reference evidence="2 3" key="1">
    <citation type="submission" date="2014-12" db="EMBL/GenBank/DDBJ databases">
        <title>Draft genome sequences of 29 type strains of Enterococci.</title>
        <authorList>
            <person name="Zhong Z."/>
            <person name="Sun Z."/>
            <person name="Liu W."/>
            <person name="Zhang W."/>
            <person name="Zhang H."/>
        </authorList>
    </citation>
    <scope>NUCLEOTIDE SEQUENCE [LARGE SCALE GENOMIC DNA]</scope>
    <source>
        <strain evidence="2 3">DSM 17029</strain>
    </source>
</reference>
<proteinExistence type="predicted"/>
<keyword evidence="1" id="KW-0812">Transmembrane</keyword>
<keyword evidence="1" id="KW-0472">Membrane</keyword>
<evidence type="ECO:0000256" key="1">
    <source>
        <dbReference type="SAM" id="Phobius"/>
    </source>
</evidence>
<dbReference type="AlphaFoldDB" id="A0A1L8RDC4"/>
<keyword evidence="3" id="KW-1185">Reference proteome</keyword>
<gene>
    <name evidence="2" type="ORF">RU97_GL002533</name>
</gene>
<protein>
    <submittedName>
        <fullName evidence="2">Uncharacterized protein</fullName>
    </submittedName>
</protein>
<keyword evidence="1" id="KW-1133">Transmembrane helix</keyword>
<sequence>MVSLCLGADYNPILKKYPSIQKFLLAVAGICMLLSIMQIR</sequence>
<feature type="transmembrane region" description="Helical" evidence="1">
    <location>
        <begin position="20"/>
        <end position="39"/>
    </location>
</feature>
<organism evidence="2 3">
    <name type="scientific">Enterococcus canis</name>
    <dbReference type="NCBI Taxonomy" id="214095"/>
    <lineage>
        <taxon>Bacteria</taxon>
        <taxon>Bacillati</taxon>
        <taxon>Bacillota</taxon>
        <taxon>Bacilli</taxon>
        <taxon>Lactobacillales</taxon>
        <taxon>Enterococcaceae</taxon>
        <taxon>Enterococcus</taxon>
    </lineage>
</organism>
<dbReference type="EMBL" id="JXKH01000007">
    <property type="protein sequence ID" value="OJG17743.1"/>
    <property type="molecule type" value="Genomic_DNA"/>
</dbReference>
<accession>A0A1L8RDC4</accession>
<dbReference type="Proteomes" id="UP000181884">
    <property type="component" value="Unassembled WGS sequence"/>
</dbReference>
<evidence type="ECO:0000313" key="3">
    <source>
        <dbReference type="Proteomes" id="UP000181884"/>
    </source>
</evidence>
<evidence type="ECO:0000313" key="2">
    <source>
        <dbReference type="EMBL" id="OJG17743.1"/>
    </source>
</evidence>
<name>A0A1L8RDC4_9ENTE</name>
<comment type="caution">
    <text evidence="2">The sequence shown here is derived from an EMBL/GenBank/DDBJ whole genome shotgun (WGS) entry which is preliminary data.</text>
</comment>